<dbReference type="PANTHER" id="PTHR12318:SF0">
    <property type="entry name" value="ACYL-COENZYME A DIPHOSPHATASE NUDT19"/>
    <property type="match status" value="1"/>
</dbReference>
<accession>A0A327JFN7</accession>
<organism evidence="8 9">
    <name type="scientific">Rhodobium orientis</name>
    <dbReference type="NCBI Taxonomy" id="34017"/>
    <lineage>
        <taxon>Bacteria</taxon>
        <taxon>Pseudomonadati</taxon>
        <taxon>Pseudomonadota</taxon>
        <taxon>Alphaproteobacteria</taxon>
        <taxon>Hyphomicrobiales</taxon>
        <taxon>Rhodobiaceae</taxon>
        <taxon>Rhodobium</taxon>
    </lineage>
</organism>
<dbReference type="RefSeq" id="WP_111436594.1">
    <property type="nucleotide sequence ID" value="NZ_JACIGG010000002.1"/>
</dbReference>
<evidence type="ECO:0000256" key="4">
    <source>
        <dbReference type="ARBA" id="ARBA00022801"/>
    </source>
</evidence>
<dbReference type="PROSITE" id="PS51462">
    <property type="entry name" value="NUDIX"/>
    <property type="match status" value="1"/>
</dbReference>
<keyword evidence="3" id="KW-0479">Metal-binding</keyword>
<dbReference type="GO" id="GO:0046872">
    <property type="term" value="F:metal ion binding"/>
    <property type="evidence" value="ECO:0007669"/>
    <property type="project" value="UniProtKB-KW"/>
</dbReference>
<dbReference type="AlphaFoldDB" id="A0A327JFN7"/>
<keyword evidence="6" id="KW-0464">Manganese</keyword>
<evidence type="ECO:0000256" key="1">
    <source>
        <dbReference type="ARBA" id="ARBA00001936"/>
    </source>
</evidence>
<dbReference type="Proteomes" id="UP000249299">
    <property type="component" value="Unassembled WGS sequence"/>
</dbReference>
<evidence type="ECO:0000313" key="8">
    <source>
        <dbReference type="EMBL" id="RAI24586.1"/>
    </source>
</evidence>
<dbReference type="GO" id="GO:0016818">
    <property type="term" value="F:hydrolase activity, acting on acid anhydrides, in phosphorus-containing anhydrides"/>
    <property type="evidence" value="ECO:0007669"/>
    <property type="project" value="InterPro"/>
</dbReference>
<dbReference type="SUPFAM" id="SSF55811">
    <property type="entry name" value="Nudix"/>
    <property type="match status" value="1"/>
</dbReference>
<dbReference type="OrthoDB" id="9805905at2"/>
<keyword evidence="5" id="KW-0460">Magnesium</keyword>
<evidence type="ECO:0000313" key="9">
    <source>
        <dbReference type="Proteomes" id="UP000249299"/>
    </source>
</evidence>
<name>A0A327JFN7_9HYPH</name>
<evidence type="ECO:0000256" key="3">
    <source>
        <dbReference type="ARBA" id="ARBA00022723"/>
    </source>
</evidence>
<dbReference type="PANTHER" id="PTHR12318">
    <property type="entry name" value="TESTOSTERONE-REGULATED PROTEIN RP2"/>
    <property type="match status" value="1"/>
</dbReference>
<dbReference type="InterPro" id="IPR039121">
    <property type="entry name" value="NUDT19"/>
</dbReference>
<gene>
    <name evidence="8" type="ORF">CH339_22070</name>
</gene>
<comment type="cofactor">
    <cofactor evidence="2">
        <name>Mg(2+)</name>
        <dbReference type="ChEBI" id="CHEBI:18420"/>
    </cofactor>
</comment>
<sequence>MADLAERLTNTERNQTYANRRPKDAATLLILDRTAGGPVRVLMGRRHERHVFLPGKFVFPGGRVDPGDSRVRACGDYHEAIRNKLMHAMKGPKTEARARAFGIAAIRETFEETGVFIGSKEDTPHLPKSDPTWCAFAERGIVPDLSPIRYVGRAITPPRRSRRFDTRFLVVFADAVAGTLPEGTGPSGELEEVDWPTLAEAHDLELPTITKVIIEELEERLACDPKLAPETPVPFYYWLGSGFRRDLI</sequence>
<reference evidence="8 9" key="1">
    <citation type="submission" date="2017-07" db="EMBL/GenBank/DDBJ databases">
        <title>Draft Genome Sequences of Select Purple Nonsulfur Bacteria.</title>
        <authorList>
            <person name="Lasarre B."/>
            <person name="Mckinlay J.B."/>
        </authorList>
    </citation>
    <scope>NUCLEOTIDE SEQUENCE [LARGE SCALE GENOMIC DNA]</scope>
    <source>
        <strain evidence="8 9">DSM 11290</strain>
    </source>
</reference>
<keyword evidence="9" id="KW-1185">Reference proteome</keyword>
<feature type="domain" description="Nudix hydrolase" evidence="7">
    <location>
        <begin position="21"/>
        <end position="218"/>
    </location>
</feature>
<dbReference type="InterPro" id="IPR015797">
    <property type="entry name" value="NUDIX_hydrolase-like_dom_sf"/>
</dbReference>
<proteinExistence type="predicted"/>
<comment type="caution">
    <text evidence="8">The sequence shown here is derived from an EMBL/GenBank/DDBJ whole genome shotgun (WGS) entry which is preliminary data.</text>
</comment>
<evidence type="ECO:0000256" key="6">
    <source>
        <dbReference type="ARBA" id="ARBA00023211"/>
    </source>
</evidence>
<evidence type="ECO:0000256" key="2">
    <source>
        <dbReference type="ARBA" id="ARBA00001946"/>
    </source>
</evidence>
<protein>
    <submittedName>
        <fullName evidence="8">NUDIX hydrolase</fullName>
    </submittedName>
</protein>
<keyword evidence="4 8" id="KW-0378">Hydrolase</keyword>
<dbReference type="CDD" id="cd18870">
    <property type="entry name" value="NUDIX_AcylCoAdiphos_Nudt19"/>
    <property type="match status" value="1"/>
</dbReference>
<evidence type="ECO:0000256" key="5">
    <source>
        <dbReference type="ARBA" id="ARBA00022842"/>
    </source>
</evidence>
<comment type="cofactor">
    <cofactor evidence="1">
        <name>Mn(2+)</name>
        <dbReference type="ChEBI" id="CHEBI:29035"/>
    </cofactor>
</comment>
<dbReference type="InterPro" id="IPR000086">
    <property type="entry name" value="NUDIX_hydrolase_dom"/>
</dbReference>
<dbReference type="EMBL" id="NPEV01000075">
    <property type="protein sequence ID" value="RAI24586.1"/>
    <property type="molecule type" value="Genomic_DNA"/>
</dbReference>
<evidence type="ECO:0000259" key="7">
    <source>
        <dbReference type="PROSITE" id="PS51462"/>
    </source>
</evidence>
<dbReference type="Gene3D" id="3.90.79.10">
    <property type="entry name" value="Nucleoside Triphosphate Pyrophosphohydrolase"/>
    <property type="match status" value="1"/>
</dbReference>